<dbReference type="PANTHER" id="PTHR42970:SF1">
    <property type="entry name" value="PECTATE LYASE C-RELATED"/>
    <property type="match status" value="1"/>
</dbReference>
<keyword evidence="1" id="KW-0479">Metal-binding</keyword>
<evidence type="ECO:0000256" key="1">
    <source>
        <dbReference type="ARBA" id="ARBA00022723"/>
    </source>
</evidence>
<comment type="caution">
    <text evidence="5">The sequence shown here is derived from an EMBL/GenBank/DDBJ whole genome shotgun (WGS) entry which is preliminary data.</text>
</comment>
<dbReference type="InterPro" id="IPR052063">
    <property type="entry name" value="Polysaccharide_Lyase_1"/>
</dbReference>
<keyword evidence="6" id="KW-1185">Reference proteome</keyword>
<organism evidence="5 6">
    <name type="scientific">Phenylobacterium glaciei</name>
    <dbReference type="NCBI Taxonomy" id="2803784"/>
    <lineage>
        <taxon>Bacteria</taxon>
        <taxon>Pseudomonadati</taxon>
        <taxon>Pseudomonadota</taxon>
        <taxon>Alphaproteobacteria</taxon>
        <taxon>Caulobacterales</taxon>
        <taxon>Caulobacteraceae</taxon>
        <taxon>Phenylobacterium</taxon>
    </lineage>
</organism>
<dbReference type="SUPFAM" id="SSF51126">
    <property type="entry name" value="Pectin lyase-like"/>
    <property type="match status" value="1"/>
</dbReference>
<dbReference type="Gene3D" id="2.160.20.10">
    <property type="entry name" value="Single-stranded right-handed beta-helix, Pectin lyase-like"/>
    <property type="match status" value="1"/>
</dbReference>
<dbReference type="Proteomes" id="UP000622580">
    <property type="component" value="Unassembled WGS sequence"/>
</dbReference>
<accession>A0A941D2W6</accession>
<keyword evidence="2" id="KW-0325">Glycoprotein</keyword>
<dbReference type="GO" id="GO:0016829">
    <property type="term" value="F:lyase activity"/>
    <property type="evidence" value="ECO:0007669"/>
    <property type="project" value="UniProtKB-KW"/>
</dbReference>
<keyword evidence="4" id="KW-0732">Signal</keyword>
<reference evidence="5" key="1">
    <citation type="submission" date="2021-04" db="EMBL/GenBank/DDBJ databases">
        <title>Draft genome assembly of strain Phenylobacterium sp. 20VBR1 using MiniION and Illumina platforms.</title>
        <authorList>
            <person name="Thomas F.A."/>
            <person name="Krishnan K.P."/>
            <person name="Sinha R.K."/>
        </authorList>
    </citation>
    <scope>NUCLEOTIDE SEQUENCE</scope>
    <source>
        <strain evidence="5">20VBR1</strain>
    </source>
</reference>
<feature type="region of interest" description="Disordered" evidence="3">
    <location>
        <begin position="404"/>
        <end position="442"/>
    </location>
</feature>
<keyword evidence="5" id="KW-0456">Lyase</keyword>
<proteinExistence type="predicted"/>
<dbReference type="InterPro" id="IPR011050">
    <property type="entry name" value="Pectin_lyase_fold/virulence"/>
</dbReference>
<gene>
    <name evidence="5" type="ORF">JKL49_13395</name>
</gene>
<dbReference type="AlphaFoldDB" id="A0A941D2W6"/>
<protein>
    <submittedName>
        <fullName evidence="5">Pectate lyase</fullName>
    </submittedName>
</protein>
<dbReference type="EMBL" id="JAGSGD010000001">
    <property type="protein sequence ID" value="MBR7620384.1"/>
    <property type="molecule type" value="Genomic_DNA"/>
</dbReference>
<evidence type="ECO:0000256" key="4">
    <source>
        <dbReference type="SAM" id="SignalP"/>
    </source>
</evidence>
<dbReference type="PANTHER" id="PTHR42970">
    <property type="entry name" value="PECTATE LYASE C-RELATED"/>
    <property type="match status" value="1"/>
</dbReference>
<evidence type="ECO:0000256" key="3">
    <source>
        <dbReference type="SAM" id="MobiDB-lite"/>
    </source>
</evidence>
<feature type="compositionally biased region" description="Polar residues" evidence="3">
    <location>
        <begin position="433"/>
        <end position="442"/>
    </location>
</feature>
<name>A0A941D2W6_9CAUL</name>
<evidence type="ECO:0000256" key="2">
    <source>
        <dbReference type="ARBA" id="ARBA00023180"/>
    </source>
</evidence>
<sequence length="442" mass="47604">MGIRLAAVAAFSILLAAGSAQAAEPLAFPGAQGWAAATPGGRGGRIIKVTTLASEGPGSFREALEAKGPRIIVFEVGGVIDLDRKTLKVEEPFVTIAGQTAPSPGITLIRGGMDVSAHDVVMQHIRVRPGEAGQPKKSGWEEDAFSTVSGAYNVIVDHCTFTWATDENLSVSGLRFVGKTPDDWRAATSHRITYSNNIIAESLAYSTHAKIEHSKGSLIHDNASDLLIVGNLYAHNYERNALFKGGVRAVMANNLIFDPGQRILHYNLQANEWGDHPYQTGQIVAVGNAMRAGISTPDQVAFFELGGDGDVEYFARDNIAVDRIGRPLPMLGRYTTGPARIIETKTPPTWPQGFKPIAAVDVQKSVLMNAGARPWDRDYDDVRLLADVAEGRGTIIDSEQALHGYPHPKPTAKPFNEADWNLTDMTPKRSDVLDSSSKAKGT</sequence>
<evidence type="ECO:0000313" key="6">
    <source>
        <dbReference type="Proteomes" id="UP000622580"/>
    </source>
</evidence>
<dbReference type="InterPro" id="IPR012334">
    <property type="entry name" value="Pectin_lyas_fold"/>
</dbReference>
<dbReference type="RefSeq" id="WP_215341122.1">
    <property type="nucleotide sequence ID" value="NZ_JAGSGD010000001.1"/>
</dbReference>
<evidence type="ECO:0000313" key="5">
    <source>
        <dbReference type="EMBL" id="MBR7620384.1"/>
    </source>
</evidence>
<feature type="chain" id="PRO_5037795777" evidence="4">
    <location>
        <begin position="23"/>
        <end position="442"/>
    </location>
</feature>
<feature type="signal peptide" evidence="4">
    <location>
        <begin position="1"/>
        <end position="22"/>
    </location>
</feature>
<dbReference type="GO" id="GO:0046872">
    <property type="term" value="F:metal ion binding"/>
    <property type="evidence" value="ECO:0007669"/>
    <property type="project" value="UniProtKB-KW"/>
</dbReference>